<accession>A0AAU9W0A5</accession>
<dbReference type="EMBL" id="CALNXJ010000007">
    <property type="protein sequence ID" value="CAH3044093.1"/>
    <property type="molecule type" value="Genomic_DNA"/>
</dbReference>
<name>A0AAU9W0A5_9CNID</name>
<dbReference type="Proteomes" id="UP001159428">
    <property type="component" value="Unassembled WGS sequence"/>
</dbReference>
<proteinExistence type="predicted"/>
<protein>
    <submittedName>
        <fullName evidence="1">Uncharacterized protein</fullName>
    </submittedName>
</protein>
<evidence type="ECO:0000313" key="1">
    <source>
        <dbReference type="EMBL" id="CAH3044093.1"/>
    </source>
</evidence>
<dbReference type="AlphaFoldDB" id="A0AAU9W0A5"/>
<sequence>MNAKTMRHSILFYSDDDFRSGCRNVSHHYRQQSCSGLHSPGRSNYTITCSMKNKVYQLKVGNLSFPVYCHLGGTDLGPYGAGGWTLVMKIDGSKGTFHCGSNLWRNNQTFNSARGQTCFDTEETKLPTYRGMPFTKICLGIKISQRQRFIPVENSLYSLIADGKY</sequence>
<evidence type="ECO:0000313" key="2">
    <source>
        <dbReference type="Proteomes" id="UP001159428"/>
    </source>
</evidence>
<gene>
    <name evidence="1" type="ORF">PMEA_00030915</name>
</gene>
<keyword evidence="2" id="KW-1185">Reference proteome</keyword>
<organism evidence="1 2">
    <name type="scientific">Pocillopora meandrina</name>
    <dbReference type="NCBI Taxonomy" id="46732"/>
    <lineage>
        <taxon>Eukaryota</taxon>
        <taxon>Metazoa</taxon>
        <taxon>Cnidaria</taxon>
        <taxon>Anthozoa</taxon>
        <taxon>Hexacorallia</taxon>
        <taxon>Scleractinia</taxon>
        <taxon>Astrocoeniina</taxon>
        <taxon>Pocilloporidae</taxon>
        <taxon>Pocillopora</taxon>
    </lineage>
</organism>
<reference evidence="1 2" key="1">
    <citation type="submission" date="2022-05" db="EMBL/GenBank/DDBJ databases">
        <authorList>
            <consortium name="Genoscope - CEA"/>
            <person name="William W."/>
        </authorList>
    </citation>
    <scope>NUCLEOTIDE SEQUENCE [LARGE SCALE GENOMIC DNA]</scope>
</reference>
<comment type="caution">
    <text evidence="1">The sequence shown here is derived from an EMBL/GenBank/DDBJ whole genome shotgun (WGS) entry which is preliminary data.</text>
</comment>